<evidence type="ECO:0000313" key="3">
    <source>
        <dbReference type="EMBL" id="KAJ5152456.1"/>
    </source>
</evidence>
<dbReference type="Proteomes" id="UP001146351">
    <property type="component" value="Unassembled WGS sequence"/>
</dbReference>
<evidence type="ECO:0000313" key="4">
    <source>
        <dbReference type="Proteomes" id="UP001146351"/>
    </source>
</evidence>
<feature type="transmembrane region" description="Helical" evidence="1">
    <location>
        <begin position="6"/>
        <end position="26"/>
    </location>
</feature>
<feature type="transmembrane region" description="Helical" evidence="1">
    <location>
        <begin position="75"/>
        <end position="91"/>
    </location>
</feature>
<feature type="transmembrane region" description="Helical" evidence="1">
    <location>
        <begin position="97"/>
        <end position="113"/>
    </location>
</feature>
<keyword evidence="1" id="KW-0812">Transmembrane</keyword>
<name>A0A9W9HMZ1_9EURO</name>
<dbReference type="AlphaFoldDB" id="A0A9W9HMZ1"/>
<accession>A0A9W9HMZ1</accession>
<evidence type="ECO:0000313" key="2">
    <source>
        <dbReference type="EMBL" id="KAJ5150370.1"/>
    </source>
</evidence>
<feature type="transmembrane region" description="Helical" evidence="1">
    <location>
        <begin position="133"/>
        <end position="158"/>
    </location>
</feature>
<keyword evidence="1" id="KW-0472">Membrane</keyword>
<organism evidence="3 4">
    <name type="scientific">Penicillium capsulatum</name>
    <dbReference type="NCBI Taxonomy" id="69766"/>
    <lineage>
        <taxon>Eukaryota</taxon>
        <taxon>Fungi</taxon>
        <taxon>Dikarya</taxon>
        <taxon>Ascomycota</taxon>
        <taxon>Pezizomycotina</taxon>
        <taxon>Eurotiomycetes</taxon>
        <taxon>Eurotiomycetidae</taxon>
        <taxon>Eurotiales</taxon>
        <taxon>Aspergillaceae</taxon>
        <taxon>Penicillium</taxon>
    </lineage>
</organism>
<reference evidence="3" key="2">
    <citation type="journal article" date="2023" name="IMA Fungus">
        <title>Comparative genomic study of the Penicillium genus elucidates a diverse pangenome and 15 lateral gene transfer events.</title>
        <authorList>
            <person name="Petersen C."/>
            <person name="Sorensen T."/>
            <person name="Nielsen M.R."/>
            <person name="Sondergaard T.E."/>
            <person name="Sorensen J.L."/>
            <person name="Fitzpatrick D.A."/>
            <person name="Frisvad J.C."/>
            <person name="Nielsen K.L."/>
        </authorList>
    </citation>
    <scope>NUCLEOTIDE SEQUENCE</scope>
    <source>
        <strain evidence="3">IBT 21917</strain>
    </source>
</reference>
<feature type="transmembrane region" description="Helical" evidence="1">
    <location>
        <begin position="186"/>
        <end position="210"/>
    </location>
</feature>
<dbReference type="EMBL" id="JAPQKO010000007">
    <property type="protein sequence ID" value="KAJ5152456.1"/>
    <property type="molecule type" value="Genomic_DNA"/>
</dbReference>
<keyword evidence="4" id="KW-1185">Reference proteome</keyword>
<comment type="caution">
    <text evidence="3">The sequence shown here is derived from an EMBL/GenBank/DDBJ whole genome shotgun (WGS) entry which is preliminary data.</text>
</comment>
<proteinExistence type="predicted"/>
<reference evidence="3" key="1">
    <citation type="submission" date="2022-11" db="EMBL/GenBank/DDBJ databases">
        <authorList>
            <person name="Petersen C."/>
        </authorList>
    </citation>
    <scope>NUCLEOTIDE SEQUENCE</scope>
    <source>
        <strain evidence="3">IBT 21917</strain>
    </source>
</reference>
<keyword evidence="1" id="KW-1133">Transmembrane helix</keyword>
<gene>
    <name evidence="3" type="ORF">N7492_009736</name>
    <name evidence="2" type="ORF">N7492_010721</name>
</gene>
<evidence type="ECO:0000256" key="1">
    <source>
        <dbReference type="SAM" id="Phobius"/>
    </source>
</evidence>
<sequence length="310" mass="34886">MPAATLVPRVMLSCLALPTIILRNLAMWRSYRRRAMVMAMATGDRGHESTFYLYFLSVYTPCAHSRPLDVDLPGLPLWVIFVGVLLGILACGRPSDLNFLAAYTVAIFLLLATHKLSTVHEHRTILLSKASSFYFFAGVVSWSCLLTLLCYLLLLVFIGECAQGGDRHSPVRGLCRYHAGLAWLEYIHVGFAAFTCCLVGLGPPFTVWTVRIPLRKKLILRLGFASVSLRGVDRGWNLHRGALERWVRESHPAGTKLVDSFLVWTGVETSLAVFFVSGKYVLSSVDDKISEWMQRFSFDKFRQISRHGHF</sequence>
<dbReference type="EMBL" id="JAPQKO010000009">
    <property type="protein sequence ID" value="KAJ5150370.1"/>
    <property type="molecule type" value="Genomic_DNA"/>
</dbReference>
<protein>
    <submittedName>
        <fullName evidence="3">Uncharacterized protein</fullName>
    </submittedName>
</protein>